<protein>
    <submittedName>
        <fullName evidence="1">Uncharacterized protein</fullName>
    </submittedName>
</protein>
<gene>
    <name evidence="1" type="ORF">ATC70_011597</name>
</gene>
<reference evidence="1 2" key="1">
    <citation type="submission" date="2022-11" db="EMBL/GenBank/DDBJ databases">
        <title>Mucor velutinosus strain NIH1002 WGS.</title>
        <authorList>
            <person name="Subramanian P."/>
            <person name="Mullikin J.C."/>
            <person name="Segre J.A."/>
            <person name="Zelazny A.M."/>
        </authorList>
    </citation>
    <scope>NUCLEOTIDE SEQUENCE [LARGE SCALE GENOMIC DNA]</scope>
    <source>
        <strain evidence="1 2">NIH1002</strain>
    </source>
</reference>
<name>A0AAN7I122_9FUNG</name>
<dbReference type="EMBL" id="JASEJX010000014">
    <property type="protein sequence ID" value="KAK4516621.1"/>
    <property type="molecule type" value="Genomic_DNA"/>
</dbReference>
<keyword evidence="2" id="KW-1185">Reference proteome</keyword>
<organism evidence="1 2">
    <name type="scientific">Mucor velutinosus</name>
    <dbReference type="NCBI Taxonomy" id="708070"/>
    <lineage>
        <taxon>Eukaryota</taxon>
        <taxon>Fungi</taxon>
        <taxon>Fungi incertae sedis</taxon>
        <taxon>Mucoromycota</taxon>
        <taxon>Mucoromycotina</taxon>
        <taxon>Mucoromycetes</taxon>
        <taxon>Mucorales</taxon>
        <taxon>Mucorineae</taxon>
        <taxon>Mucoraceae</taxon>
        <taxon>Mucor</taxon>
    </lineage>
</organism>
<dbReference type="RefSeq" id="XP_064683287.1">
    <property type="nucleotide sequence ID" value="XM_064830785.1"/>
</dbReference>
<dbReference type="AlphaFoldDB" id="A0AAN7I122"/>
<proteinExistence type="predicted"/>
<dbReference type="GeneID" id="89955283"/>
<evidence type="ECO:0000313" key="2">
    <source>
        <dbReference type="Proteomes" id="UP001304243"/>
    </source>
</evidence>
<evidence type="ECO:0000313" key="1">
    <source>
        <dbReference type="EMBL" id="KAK4516621.1"/>
    </source>
</evidence>
<dbReference type="Proteomes" id="UP001304243">
    <property type="component" value="Unassembled WGS sequence"/>
</dbReference>
<comment type="caution">
    <text evidence="1">The sequence shown here is derived from an EMBL/GenBank/DDBJ whole genome shotgun (WGS) entry which is preliminary data.</text>
</comment>
<accession>A0AAN7I122</accession>
<sequence>MVKDRPNITTAAIAGIDPSTGAITKSVREINSVMANHGRTKYEIRKSKIQQDLYFTKEDVVAAFEDLDEKYPGFMDSAQIIPSKFFVSFCSPEMLQRNLPFADQPIITDVTFKAVPKGYYLCSSVIYIEQLLKHVVFYQAIVRSSTTHVFKEYFVALFRKFDVKMERFLGVIMDFSAAQREGLILTLRDSFGVKQHNTLPFLKGCYMHWMQSVKRMSNNHQVVKPNEIDTFLKLVHLFRTTRNSTELSLMKDDLRQHKSRTSNAIEAFHSALYKLMPEKRQPVSTSLRLLLQVAKRDRMMLLMDFYDNNIRPHYGNKPKKPTKKYATLYEINDGRAPDNNTALFGTKKRKQEVVLISDAEEDGKRKAKKAKTRDVSLDAAIIEHLDEADEMERNCPKMDDFPDDFPDDDISDEKLFLELLSDNECKSDKAENVFGRTENLDKDIKDMFDDLGIPVEDVVDSNEESKLFVINLVSSSSFSSSSSSLMKTKCNLPSVLQRKSEPISSNMRALSDSNFSLPSPPSNLPFPASDGTRIDLTIQGIQKSISDTVIDLCSPPMPHETSTLVAIEPNTSDETRMTSESRLENELSATVGFLVPQKLVSLQKYQWLVKDYKNNDPGKYSSLPVPTYIFPNQNNSCFIDASFELLLNAVLPFVDMSFADVVPEGLQLSIKIKVFLMADHQSNAYGSLLVDAYYESYSQQSRFGIRAATLTARQFVWNMTEYKIVSGVPRMIKTFPKGHEGDTHNLASKILQRLSGAFASKICTFPSLQSERKVSCSVEKAHAYARDAFFEFIYMIPATIVKELKDCRGFINEAALDVKFNDLFREKVLEEHQKGKCNFPGCDGVSTSLKILPQDDQFLEFLFIQDGANFVSGRTAGKYVYLSTYIHISQTLKYKLHGRVYSTCYDDIDNWKQQQMKVFTSDIDVAERLLKDISNTVYACYRICQIRK</sequence>